<dbReference type="VEuPathDB" id="FungiDB:MCYG_06641"/>
<accession>C5FV88</accession>
<keyword evidence="2" id="KW-1185">Reference proteome</keyword>
<dbReference type="GeneID" id="9226995"/>
<dbReference type="EMBL" id="DS995706">
    <property type="protein sequence ID" value="EEQ33822.1"/>
    <property type="molecule type" value="Genomic_DNA"/>
</dbReference>
<protein>
    <submittedName>
        <fullName evidence="1">Uncharacterized protein</fullName>
    </submittedName>
</protein>
<evidence type="ECO:0000313" key="2">
    <source>
        <dbReference type="Proteomes" id="UP000002035"/>
    </source>
</evidence>
<evidence type="ECO:0000313" key="1">
    <source>
        <dbReference type="EMBL" id="EEQ33822.1"/>
    </source>
</evidence>
<sequence length="72" mass="8314">MNVPPPNSFILVSHISETKCLISLYCSTVLKYPDFSQPCMFRYKLNVYSTKTNHKLRFNGRITWEAKTLAGL</sequence>
<name>C5FV88_ARTOC</name>
<gene>
    <name evidence="1" type="ORF">MCYG_06641</name>
</gene>
<reference evidence="2" key="1">
    <citation type="journal article" date="2012" name="MBio">
        <title>Comparative genome analysis of Trichophyton rubrum and related dermatophytes reveals candidate genes involved in infection.</title>
        <authorList>
            <person name="Martinez D.A."/>
            <person name="Oliver B.G."/>
            <person name="Graeser Y."/>
            <person name="Goldberg J.M."/>
            <person name="Li W."/>
            <person name="Martinez-Rossi N.M."/>
            <person name="Monod M."/>
            <person name="Shelest E."/>
            <person name="Barton R.C."/>
            <person name="Birch E."/>
            <person name="Brakhage A.A."/>
            <person name="Chen Z."/>
            <person name="Gurr S.J."/>
            <person name="Heiman D."/>
            <person name="Heitman J."/>
            <person name="Kosti I."/>
            <person name="Rossi A."/>
            <person name="Saif S."/>
            <person name="Samalova M."/>
            <person name="Saunders C.W."/>
            <person name="Shea T."/>
            <person name="Summerbell R.C."/>
            <person name="Xu J."/>
            <person name="Young S."/>
            <person name="Zeng Q."/>
            <person name="Birren B.W."/>
            <person name="Cuomo C.A."/>
            <person name="White T.C."/>
        </authorList>
    </citation>
    <scope>NUCLEOTIDE SEQUENCE [LARGE SCALE GENOMIC DNA]</scope>
    <source>
        <strain evidence="2">ATCC MYA-4605 / CBS 113480</strain>
    </source>
</reference>
<organism evidence="1 2">
    <name type="scientific">Arthroderma otae (strain ATCC MYA-4605 / CBS 113480)</name>
    <name type="common">Microsporum canis</name>
    <dbReference type="NCBI Taxonomy" id="554155"/>
    <lineage>
        <taxon>Eukaryota</taxon>
        <taxon>Fungi</taxon>
        <taxon>Dikarya</taxon>
        <taxon>Ascomycota</taxon>
        <taxon>Pezizomycotina</taxon>
        <taxon>Eurotiomycetes</taxon>
        <taxon>Eurotiomycetidae</taxon>
        <taxon>Onygenales</taxon>
        <taxon>Arthrodermataceae</taxon>
        <taxon>Microsporum</taxon>
    </lineage>
</organism>
<dbReference type="RefSeq" id="XP_002844677.1">
    <property type="nucleotide sequence ID" value="XM_002844631.1"/>
</dbReference>
<proteinExistence type="predicted"/>
<dbReference type="HOGENOM" id="CLU_2721740_0_0_1"/>
<dbReference type="AlphaFoldDB" id="C5FV88"/>
<dbReference type="Proteomes" id="UP000002035">
    <property type="component" value="Unassembled WGS sequence"/>
</dbReference>